<dbReference type="Pfam" id="PF08719">
    <property type="entry name" value="NADAR"/>
    <property type="match status" value="1"/>
</dbReference>
<dbReference type="EMBL" id="MZ420154">
    <property type="protein sequence ID" value="QYA18557.1"/>
    <property type="molecule type" value="Genomic_DNA"/>
</dbReference>
<organism evidence="2">
    <name type="scientific">Clandestinovirus</name>
    <dbReference type="NCBI Taxonomy" id="2831644"/>
    <lineage>
        <taxon>Viruses</taxon>
    </lineage>
</organism>
<accession>A0A8F8KRA3</accession>
<evidence type="ECO:0000259" key="1">
    <source>
        <dbReference type="Pfam" id="PF08719"/>
    </source>
</evidence>
<evidence type="ECO:0000313" key="2">
    <source>
        <dbReference type="EMBL" id="QYA18557.1"/>
    </source>
</evidence>
<reference evidence="2" key="1">
    <citation type="submission" date="2021-06" db="EMBL/GenBank/DDBJ databases">
        <authorList>
            <person name="Rolland C."/>
        </authorList>
    </citation>
    <scope>NUCLEOTIDE SEQUENCE</scope>
    <source>
        <strain evidence="2">347.936635</strain>
    </source>
</reference>
<dbReference type="Gene3D" id="1.10.357.40">
    <property type="entry name" value="YbiA-like"/>
    <property type="match status" value="1"/>
</dbReference>
<name>A0A8F8KRA3_9VIRU</name>
<dbReference type="InterPro" id="IPR037238">
    <property type="entry name" value="YbiA-like_sf"/>
</dbReference>
<protein>
    <submittedName>
        <fullName evidence="2">NADAR protein</fullName>
    </submittedName>
</protein>
<feature type="domain" description="NADAR" evidence="1">
    <location>
        <begin position="31"/>
        <end position="168"/>
    </location>
</feature>
<dbReference type="NCBIfam" id="TIGR02464">
    <property type="entry name" value="ribofla_fusion"/>
    <property type="match status" value="1"/>
</dbReference>
<proteinExistence type="predicted"/>
<gene>
    <name evidence="2" type="ORF">KOM_12_288</name>
</gene>
<dbReference type="CDD" id="cd15457">
    <property type="entry name" value="NADAR"/>
    <property type="match status" value="1"/>
</dbReference>
<dbReference type="SUPFAM" id="SSF143990">
    <property type="entry name" value="YbiA-like"/>
    <property type="match status" value="1"/>
</dbReference>
<sequence>MTKHVKRNTVHYKQEMMEISATEVQQVRQVYFYSPHEKPFGVFSNFALYPVTIQGKTYKTTEHYFQSQKFVGTTSENDVIDAPTPAAAAAIGRDRKRPLRPDWEQVKDDVMRVAVLAKFQQYTKLKDILLATGDVQIVEHTKKDKYWGDGGDGTGLNRLGQILMQVRYFMQHRIWPANQHTINKIQNVIK</sequence>
<dbReference type="InterPro" id="IPR012816">
    <property type="entry name" value="NADAR"/>
</dbReference>